<protein>
    <submittedName>
        <fullName evidence="1">CRISPR type I-e/-associated protein casa/cse1</fullName>
    </submittedName>
</protein>
<reference evidence="1 2" key="1">
    <citation type="submission" date="2012-09" db="EMBL/GenBank/DDBJ databases">
        <title>The Genome Sequence of Actinobaculum massiliae ACS-171-V-COL2.</title>
        <authorList>
            <consortium name="The Broad Institute Genome Sequencing Platform"/>
            <person name="Earl A."/>
            <person name="Ward D."/>
            <person name="Feldgarden M."/>
            <person name="Gevers D."/>
            <person name="Saerens B."/>
            <person name="Vaneechoutte M."/>
            <person name="Walker B."/>
            <person name="Young S.K."/>
            <person name="Zeng Q."/>
            <person name="Gargeya S."/>
            <person name="Fitzgerald M."/>
            <person name="Haas B."/>
            <person name="Abouelleil A."/>
            <person name="Alvarado L."/>
            <person name="Arachchi H.M."/>
            <person name="Berlin A."/>
            <person name="Chapman S.B."/>
            <person name="Goldberg J."/>
            <person name="Griggs A."/>
            <person name="Gujja S."/>
            <person name="Hansen M."/>
            <person name="Howarth C."/>
            <person name="Imamovic A."/>
            <person name="Larimer J."/>
            <person name="McCowen C."/>
            <person name="Montmayeur A."/>
            <person name="Murphy C."/>
            <person name="Neiman D."/>
            <person name="Pearson M."/>
            <person name="Priest M."/>
            <person name="Roberts A."/>
            <person name="Saif S."/>
            <person name="Shea T."/>
            <person name="Sisk P."/>
            <person name="Sykes S."/>
            <person name="Wortman J."/>
            <person name="Nusbaum C."/>
            <person name="Birren B."/>
        </authorList>
    </citation>
    <scope>NUCLEOTIDE SEQUENCE [LARGE SCALE GENOMIC DNA]</scope>
    <source>
        <strain evidence="2">ACS-171-V-Col2</strain>
    </source>
</reference>
<dbReference type="STRING" id="202789.GCA_001457435_00382"/>
<dbReference type="AlphaFoldDB" id="K9EX26"/>
<sequence length="546" mass="59866">MTDRKTFNLVDEPWVVCELAGGETEALSLRELFERADEIARISGDSPNQDYAVLRVLLVIVWRAFASDSAIEDPRGSFEDWWVSQFENSGWLRSNLIGDYLDKWHHRFDLLSPSEPFMQVSDLHTASGKTSELMALVPEANSDHFTMRAGSQRESLTLAEAARWLVNLQSWDFSGIKSGAVGDPRVKGGKGYPIGTGWCGRTGGTVLSGETLAETLILNTNPSVVFEDTRGDLPVWEREPATAAPRGIEQADGPCDLLTWQIRRVRLYEDAGKITGVLISNGDRIASENQLADPMTAYRESAAQTKKQGKPVSYPRRHAETRTLWRSVEPLLAVAGPGEGSRNNPMTVAWYNELDKRDLEGRRISVDLVGLVYGTQDAIVVDSISESLPLYLGVFLNGNEGLAREIVIAANATVDAASALGVFSGQLAQAAGGEFEFDTVATDALLSEMTERYKDWLMAMVPGVNLSLMRNRWFAEVERAVLEAAARLVAGAGYRAIIGRTDTDGRLLSAARAEQSLRKKLKIALPAVEVDTDDSRKGVEDEDGVD</sequence>
<dbReference type="Proteomes" id="UP000009888">
    <property type="component" value="Unassembled WGS sequence"/>
</dbReference>
<dbReference type="HOGENOM" id="CLU_034285_0_0_11"/>
<dbReference type="Pfam" id="PF09481">
    <property type="entry name" value="CRISPR_Cse1"/>
    <property type="match status" value="1"/>
</dbReference>
<gene>
    <name evidence="1" type="ORF">HMPREF9233_00304</name>
</gene>
<proteinExistence type="predicted"/>
<comment type="caution">
    <text evidence="1">The sequence shown here is derived from an EMBL/GenBank/DDBJ whole genome shotgun (WGS) entry which is preliminary data.</text>
</comment>
<evidence type="ECO:0000313" key="1">
    <source>
        <dbReference type="EMBL" id="EKU95517.1"/>
    </source>
</evidence>
<accession>K9EX26</accession>
<keyword evidence="2" id="KW-1185">Reference proteome</keyword>
<name>K9EX26_9ACTO</name>
<dbReference type="Gene3D" id="1.10.132.100">
    <property type="match status" value="1"/>
</dbReference>
<dbReference type="CDD" id="cd09729">
    <property type="entry name" value="Cse1_I-E"/>
    <property type="match status" value="1"/>
</dbReference>
<dbReference type="RefSeq" id="WP_007000522.1">
    <property type="nucleotide sequence ID" value="NZ_JH992955.1"/>
</dbReference>
<organism evidence="1 2">
    <name type="scientific">Actinobaculum massiliense ACS-171-V-Col2</name>
    <dbReference type="NCBI Taxonomy" id="883066"/>
    <lineage>
        <taxon>Bacteria</taxon>
        <taxon>Bacillati</taxon>
        <taxon>Actinomycetota</taxon>
        <taxon>Actinomycetes</taxon>
        <taxon>Actinomycetales</taxon>
        <taxon>Actinomycetaceae</taxon>
        <taxon>Actinobaculum</taxon>
    </lineage>
</organism>
<dbReference type="PATRIC" id="fig|883066.3.peg.316"/>
<dbReference type="InterPro" id="IPR013381">
    <property type="entry name" value="CRISPR-assoc_prot_Cse1"/>
</dbReference>
<dbReference type="eggNOG" id="COG1203">
    <property type="taxonomic scope" value="Bacteria"/>
</dbReference>
<evidence type="ECO:0000313" key="2">
    <source>
        <dbReference type="Proteomes" id="UP000009888"/>
    </source>
</evidence>
<dbReference type="NCBIfam" id="TIGR02547">
    <property type="entry name" value="casA_cse1"/>
    <property type="match status" value="1"/>
</dbReference>
<dbReference type="EMBL" id="AGWL01000002">
    <property type="protein sequence ID" value="EKU95517.1"/>
    <property type="molecule type" value="Genomic_DNA"/>
</dbReference>